<dbReference type="NCBIfam" id="TIGR00546">
    <property type="entry name" value="lnt"/>
    <property type="match status" value="1"/>
</dbReference>
<keyword evidence="5 9" id="KW-0812">Transmembrane</keyword>
<comment type="catalytic activity">
    <reaction evidence="9">
        <text>N-terminal S-1,2-diacyl-sn-glyceryl-L-cysteinyl-[lipoprotein] + a glycerophospholipid = N-acyl-S-1,2-diacyl-sn-glyceryl-L-cysteinyl-[lipoprotein] + a 2-acyl-sn-glycero-3-phospholipid + H(+)</text>
        <dbReference type="Rhea" id="RHEA:48228"/>
        <dbReference type="Rhea" id="RHEA-COMP:14681"/>
        <dbReference type="Rhea" id="RHEA-COMP:14684"/>
        <dbReference type="ChEBI" id="CHEBI:15378"/>
        <dbReference type="ChEBI" id="CHEBI:136912"/>
        <dbReference type="ChEBI" id="CHEBI:140656"/>
        <dbReference type="ChEBI" id="CHEBI:140657"/>
        <dbReference type="ChEBI" id="CHEBI:140660"/>
        <dbReference type="EC" id="2.3.1.269"/>
    </reaction>
</comment>
<comment type="pathway">
    <text evidence="9">Protein modification; lipoprotein biosynthesis (N-acyl transfer).</text>
</comment>
<dbReference type="GO" id="GO:0016746">
    <property type="term" value="F:acyltransferase activity"/>
    <property type="evidence" value="ECO:0007669"/>
    <property type="project" value="UniProtKB-KW"/>
</dbReference>
<evidence type="ECO:0000256" key="4">
    <source>
        <dbReference type="ARBA" id="ARBA00022679"/>
    </source>
</evidence>
<feature type="transmembrane region" description="Helical" evidence="9">
    <location>
        <begin position="182"/>
        <end position="200"/>
    </location>
</feature>
<feature type="transmembrane region" description="Helical" evidence="9">
    <location>
        <begin position="46"/>
        <end position="64"/>
    </location>
</feature>
<comment type="caution">
    <text evidence="11">The sequence shown here is derived from an EMBL/GenBank/DDBJ whole genome shotgun (WGS) entry which is preliminary data.</text>
</comment>
<keyword evidence="12" id="KW-1185">Reference proteome</keyword>
<dbReference type="Proteomes" id="UP001595632">
    <property type="component" value="Unassembled WGS sequence"/>
</dbReference>
<evidence type="ECO:0000256" key="1">
    <source>
        <dbReference type="ARBA" id="ARBA00004651"/>
    </source>
</evidence>
<proteinExistence type="inferred from homology"/>
<comment type="subcellular location">
    <subcellularLocation>
        <location evidence="1 9">Cell membrane</location>
        <topology evidence="1 9">Multi-pass membrane protein</topology>
    </subcellularLocation>
</comment>
<evidence type="ECO:0000313" key="11">
    <source>
        <dbReference type="EMBL" id="MFC3142920.1"/>
    </source>
</evidence>
<keyword evidence="8 9" id="KW-0012">Acyltransferase</keyword>
<feature type="domain" description="CN hydrolase" evidence="10">
    <location>
        <begin position="215"/>
        <end position="455"/>
    </location>
</feature>
<dbReference type="HAMAP" id="MF_01148">
    <property type="entry name" value="Lnt"/>
    <property type="match status" value="1"/>
</dbReference>
<feature type="transmembrane region" description="Helical" evidence="9">
    <location>
        <begin position="76"/>
        <end position="102"/>
    </location>
</feature>
<dbReference type="InterPro" id="IPR045378">
    <property type="entry name" value="LNT_N"/>
</dbReference>
<evidence type="ECO:0000256" key="7">
    <source>
        <dbReference type="ARBA" id="ARBA00023136"/>
    </source>
</evidence>
<accession>A0ABV7GN92</accession>
<evidence type="ECO:0000256" key="3">
    <source>
        <dbReference type="ARBA" id="ARBA00022475"/>
    </source>
</evidence>
<evidence type="ECO:0000256" key="9">
    <source>
        <dbReference type="HAMAP-Rule" id="MF_01148"/>
    </source>
</evidence>
<dbReference type="InterPro" id="IPR004563">
    <property type="entry name" value="Apolipo_AcylTrfase"/>
</dbReference>
<evidence type="ECO:0000256" key="2">
    <source>
        <dbReference type="ARBA" id="ARBA00010065"/>
    </source>
</evidence>
<dbReference type="CDD" id="cd07571">
    <property type="entry name" value="ALP_N-acyl_transferase"/>
    <property type="match status" value="1"/>
</dbReference>
<dbReference type="InterPro" id="IPR036526">
    <property type="entry name" value="C-N_Hydrolase_sf"/>
</dbReference>
<feature type="transmembrane region" description="Helical" evidence="9">
    <location>
        <begin position="24"/>
        <end position="41"/>
    </location>
</feature>
<keyword evidence="4 9" id="KW-0808">Transferase</keyword>
<dbReference type="Pfam" id="PF00795">
    <property type="entry name" value="CN_hydrolase"/>
    <property type="match status" value="1"/>
</dbReference>
<evidence type="ECO:0000256" key="8">
    <source>
        <dbReference type="ARBA" id="ARBA00023315"/>
    </source>
</evidence>
<dbReference type="Pfam" id="PF20154">
    <property type="entry name" value="LNT_N"/>
    <property type="match status" value="1"/>
</dbReference>
<reference evidence="12" key="1">
    <citation type="journal article" date="2019" name="Int. J. Syst. Evol. Microbiol.">
        <title>The Global Catalogue of Microorganisms (GCM) 10K type strain sequencing project: providing services to taxonomists for standard genome sequencing and annotation.</title>
        <authorList>
            <consortium name="The Broad Institute Genomics Platform"/>
            <consortium name="The Broad Institute Genome Sequencing Center for Infectious Disease"/>
            <person name="Wu L."/>
            <person name="Ma J."/>
        </authorList>
    </citation>
    <scope>NUCLEOTIDE SEQUENCE [LARGE SCALE GENOMIC DNA]</scope>
    <source>
        <strain evidence="12">KCTC 52366</strain>
    </source>
</reference>
<dbReference type="PANTHER" id="PTHR38686:SF1">
    <property type="entry name" value="APOLIPOPROTEIN N-ACYLTRANSFERASE"/>
    <property type="match status" value="1"/>
</dbReference>
<organism evidence="11 12">
    <name type="scientific">Psychromarinibacter halotolerans</name>
    <dbReference type="NCBI Taxonomy" id="1775175"/>
    <lineage>
        <taxon>Bacteria</taxon>
        <taxon>Pseudomonadati</taxon>
        <taxon>Pseudomonadota</taxon>
        <taxon>Alphaproteobacteria</taxon>
        <taxon>Rhodobacterales</taxon>
        <taxon>Paracoccaceae</taxon>
        <taxon>Psychromarinibacter</taxon>
    </lineage>
</organism>
<dbReference type="EC" id="2.3.1.269" evidence="9"/>
<evidence type="ECO:0000313" key="12">
    <source>
        <dbReference type="Proteomes" id="UP001595632"/>
    </source>
</evidence>
<dbReference type="InterPro" id="IPR003010">
    <property type="entry name" value="C-N_Hydrolase"/>
</dbReference>
<dbReference type="Gene3D" id="3.60.110.10">
    <property type="entry name" value="Carbon-nitrogen hydrolase"/>
    <property type="match status" value="1"/>
</dbReference>
<protein>
    <recommendedName>
        <fullName evidence="9">Apolipoprotein N-acyltransferase</fullName>
        <shortName evidence="9">ALP N-acyltransferase</shortName>
        <ecNumber evidence="9">2.3.1.269</ecNumber>
    </recommendedName>
</protein>
<dbReference type="EMBL" id="JBHRTB010000010">
    <property type="protein sequence ID" value="MFC3142920.1"/>
    <property type="molecule type" value="Genomic_DNA"/>
</dbReference>
<keyword evidence="7 9" id="KW-0472">Membrane</keyword>
<comment type="similarity">
    <text evidence="2 9">Belongs to the CN hydrolase family. Apolipoprotein N-acyltransferase subfamily.</text>
</comment>
<feature type="transmembrane region" description="Helical" evidence="9">
    <location>
        <begin position="114"/>
        <end position="139"/>
    </location>
</feature>
<feature type="transmembrane region" description="Helical" evidence="9">
    <location>
        <begin position="151"/>
        <end position="175"/>
    </location>
</feature>
<sequence>MPAAILLGALAALGQAPVGLPWATLAALALVFRFFVLTSTVRGAAWIGWSFGAGYFAASLFWIVEPFFVDIARHGWMAPFALVFMAGGFALFWGAAFALAHWIGRGTGRWGQAVAFALALAFVELTRSYILTGFPWAMIGHVWVGWGPMQLVAWVGPVGLSVLTVLAAALASAAWPSWRRGGLALLPFAVLYGLGMWQAAQPVPAVESPQVVRLVQPNAAQHLKWDPDHATTFFRRQLEYTAAGADGRPDLVIWPETAIPTVLNNAEPLLMRVAQAAGGVPVVLGIQRWEGRDAFNSLIVLDGDGVVADLYDKYHLVPFGEYLPLSSMFDTVGMTLFGSSMGFGYSSGPGPQLLDLGPLGSALPLICYEAIFPQDVNAAPARPGWLLQITNDAWFGKVSGPYQHLAQARLRAVEQGLPMVRAANTGVSAVIDARGEIVASIPLNEAGWIDSSLPSPLPPTIYANTGDWPVFFVLLAGLSGLIVLRRRNAIDASSPQR</sequence>
<name>A0ABV7GN92_9RHOB</name>
<dbReference type="PANTHER" id="PTHR38686">
    <property type="entry name" value="APOLIPOPROTEIN N-ACYLTRANSFERASE"/>
    <property type="match status" value="1"/>
</dbReference>
<evidence type="ECO:0000259" key="10">
    <source>
        <dbReference type="PROSITE" id="PS50263"/>
    </source>
</evidence>
<keyword evidence="3 9" id="KW-1003">Cell membrane</keyword>
<evidence type="ECO:0000256" key="6">
    <source>
        <dbReference type="ARBA" id="ARBA00022989"/>
    </source>
</evidence>
<dbReference type="PROSITE" id="PS50263">
    <property type="entry name" value="CN_HYDROLASE"/>
    <property type="match status" value="1"/>
</dbReference>
<gene>
    <name evidence="9 11" type="primary">lnt</name>
    <name evidence="11" type="ORF">ACFOGP_09380</name>
</gene>
<keyword evidence="6 9" id="KW-1133">Transmembrane helix</keyword>
<dbReference type="SUPFAM" id="SSF56317">
    <property type="entry name" value="Carbon-nitrogen hydrolase"/>
    <property type="match status" value="1"/>
</dbReference>
<comment type="function">
    <text evidence="9">Catalyzes the phospholipid dependent N-acylation of the N-terminal cysteine of apolipoprotein, the last step in lipoprotein maturation.</text>
</comment>
<evidence type="ECO:0000256" key="5">
    <source>
        <dbReference type="ARBA" id="ARBA00022692"/>
    </source>
</evidence>
<dbReference type="RefSeq" id="WP_275632900.1">
    <property type="nucleotide sequence ID" value="NZ_JARGYD010000004.1"/>
</dbReference>